<reference evidence="4 5" key="1">
    <citation type="submission" date="2018-07" db="EMBL/GenBank/DDBJ databases">
        <title>Freshwater and sediment microbial communities from various areas in North America, analyzing microbe dynamics in response to fracking.</title>
        <authorList>
            <person name="Lamendella R."/>
        </authorList>
    </citation>
    <scope>NUCLEOTIDE SEQUENCE [LARGE SCALE GENOMIC DNA]</scope>
    <source>
        <strain evidence="4 5">160A</strain>
    </source>
</reference>
<name>A0A368UJ74_9BACT</name>
<protein>
    <submittedName>
        <fullName evidence="4">Glycosyltransferase involved in cell wall biosynthesis</fullName>
    </submittedName>
</protein>
<gene>
    <name evidence="4" type="ORF">DFO77_13816</name>
</gene>
<keyword evidence="1 4" id="KW-0808">Transferase</keyword>
<dbReference type="GO" id="GO:0009103">
    <property type="term" value="P:lipopolysaccharide biosynthetic process"/>
    <property type="evidence" value="ECO:0007669"/>
    <property type="project" value="TreeGrafter"/>
</dbReference>
<evidence type="ECO:0000313" key="5">
    <source>
        <dbReference type="Proteomes" id="UP000252733"/>
    </source>
</evidence>
<dbReference type="PANTHER" id="PTHR46401:SF2">
    <property type="entry name" value="GLYCOSYLTRANSFERASE WBBK-RELATED"/>
    <property type="match status" value="1"/>
</dbReference>
<keyword evidence="2" id="KW-0812">Transmembrane</keyword>
<dbReference type="SUPFAM" id="SSF53756">
    <property type="entry name" value="UDP-Glycosyltransferase/glycogen phosphorylase"/>
    <property type="match status" value="1"/>
</dbReference>
<evidence type="ECO:0000256" key="1">
    <source>
        <dbReference type="ARBA" id="ARBA00022679"/>
    </source>
</evidence>
<dbReference type="RefSeq" id="WP_114438098.1">
    <property type="nucleotide sequence ID" value="NZ_QPIZ01000038.1"/>
</dbReference>
<feature type="domain" description="Glycosyl transferase family 1" evidence="3">
    <location>
        <begin position="188"/>
        <end position="333"/>
    </location>
</feature>
<keyword evidence="2" id="KW-1133">Transmembrane helix</keyword>
<evidence type="ECO:0000259" key="3">
    <source>
        <dbReference type="Pfam" id="PF00534"/>
    </source>
</evidence>
<dbReference type="InterPro" id="IPR001296">
    <property type="entry name" value="Glyco_trans_1"/>
</dbReference>
<dbReference type="AlphaFoldDB" id="A0A368UJ74"/>
<dbReference type="Gene3D" id="3.40.50.2000">
    <property type="entry name" value="Glycogen Phosphorylase B"/>
    <property type="match status" value="2"/>
</dbReference>
<dbReference type="Pfam" id="PF00534">
    <property type="entry name" value="Glycos_transf_1"/>
    <property type="match status" value="1"/>
</dbReference>
<comment type="caution">
    <text evidence="4">The sequence shown here is derived from an EMBL/GenBank/DDBJ whole genome shotgun (WGS) entry which is preliminary data.</text>
</comment>
<dbReference type="GO" id="GO:0016757">
    <property type="term" value="F:glycosyltransferase activity"/>
    <property type="evidence" value="ECO:0007669"/>
    <property type="project" value="InterPro"/>
</dbReference>
<organism evidence="4 5">
    <name type="scientific">Marinilabilia salmonicolor</name>
    <dbReference type="NCBI Taxonomy" id="989"/>
    <lineage>
        <taxon>Bacteria</taxon>
        <taxon>Pseudomonadati</taxon>
        <taxon>Bacteroidota</taxon>
        <taxon>Bacteroidia</taxon>
        <taxon>Marinilabiliales</taxon>
        <taxon>Marinilabiliaceae</taxon>
        <taxon>Marinilabilia</taxon>
    </lineage>
</organism>
<accession>A0A368UJ74</accession>
<dbReference type="CDD" id="cd03801">
    <property type="entry name" value="GT4_PimA-like"/>
    <property type="match status" value="1"/>
</dbReference>
<evidence type="ECO:0000313" key="4">
    <source>
        <dbReference type="EMBL" id="RCW27033.1"/>
    </source>
</evidence>
<evidence type="ECO:0000256" key="2">
    <source>
        <dbReference type="SAM" id="Phobius"/>
    </source>
</evidence>
<dbReference type="Proteomes" id="UP000252733">
    <property type="component" value="Unassembled WGS sequence"/>
</dbReference>
<proteinExistence type="predicted"/>
<keyword evidence="5" id="KW-1185">Reference proteome</keyword>
<feature type="transmembrane region" description="Helical" evidence="2">
    <location>
        <begin position="77"/>
        <end position="96"/>
    </location>
</feature>
<keyword evidence="2" id="KW-0472">Membrane</keyword>
<sequence>MSKIKNVAILCCGLDTVRRGYETHTRVLFNELQQEQECRFILFKRDGEQLCNEIPLKSPYRYGFLCQKLKLLRGDHLYWESVFFSLYFFIHTLFYFKRFNTISCIEPMTAKVLYFLKFWLPGKPQIILTHGVTNTPAQIYFTADKIHQVNIENYLKMEDYCKKHQLKNKQVLIPHFLTRLPPIKLTNDEIREKYKIPNGNILLSVGAIEAVQKRTKYIFQEFENLPNNWILVVCGKIQDKNLHQKFKNRLKERYINLYLPNAEMKYLYKIATIFVQASINEGFGMVLLEAMRQGLPCFAHNRPLFKWILKSETTLVNMNNKNELSSRIINLEKELSLIGKHQFEIFNNHFEWEKVKSDYKNLLI</sequence>
<dbReference type="EMBL" id="QPIZ01000038">
    <property type="protein sequence ID" value="RCW27033.1"/>
    <property type="molecule type" value="Genomic_DNA"/>
</dbReference>
<dbReference type="PANTHER" id="PTHR46401">
    <property type="entry name" value="GLYCOSYLTRANSFERASE WBBK-RELATED"/>
    <property type="match status" value="1"/>
</dbReference>